<evidence type="ECO:0008006" key="5">
    <source>
        <dbReference type="Google" id="ProtNLM"/>
    </source>
</evidence>
<evidence type="ECO:0000256" key="1">
    <source>
        <dbReference type="SAM" id="Coils"/>
    </source>
</evidence>
<protein>
    <recommendedName>
        <fullName evidence="5">Mobilization protein</fullName>
    </recommendedName>
</protein>
<feature type="region of interest" description="Disordered" evidence="2">
    <location>
        <begin position="1"/>
        <end position="21"/>
    </location>
</feature>
<gene>
    <name evidence="3" type="ORF">O1420_21090</name>
</gene>
<evidence type="ECO:0000256" key="2">
    <source>
        <dbReference type="SAM" id="MobiDB-lite"/>
    </source>
</evidence>
<feature type="coiled-coil region" evidence="1">
    <location>
        <begin position="208"/>
        <end position="370"/>
    </location>
</feature>
<dbReference type="RefSeq" id="WP_042987600.1">
    <property type="nucleotide sequence ID" value="NZ_JAIWXF010000003.1"/>
</dbReference>
<name>A0A9Q4IU30_BACFG</name>
<dbReference type="AlphaFoldDB" id="A0A9Q4IU30"/>
<dbReference type="EMBL" id="JAPUAV010000023">
    <property type="protein sequence ID" value="MCZ2573867.1"/>
    <property type="molecule type" value="Genomic_DNA"/>
</dbReference>
<evidence type="ECO:0000313" key="4">
    <source>
        <dbReference type="Proteomes" id="UP001078742"/>
    </source>
</evidence>
<evidence type="ECO:0000313" key="3">
    <source>
        <dbReference type="EMBL" id="MCZ2573867.1"/>
    </source>
</evidence>
<proteinExistence type="predicted"/>
<reference evidence="3" key="1">
    <citation type="submission" date="2022-12" db="EMBL/GenBank/DDBJ databases">
        <title>Development of a Multilocus Sequence Typing Scheme for Bacteroides fragilis Based on Whole Genome Sequencing Data and Clinical Application.</title>
        <authorList>
            <person name="Nielsen F.D."/>
            <person name="Justesen U.S."/>
        </authorList>
    </citation>
    <scope>NUCLEOTIDE SEQUENCE</scope>
    <source>
        <strain evidence="3">BF_BC_VIB_DK_2012_57</strain>
    </source>
</reference>
<dbReference type="Proteomes" id="UP001078742">
    <property type="component" value="Unassembled WGS sequence"/>
</dbReference>
<comment type="caution">
    <text evidence="3">The sequence shown here is derived from an EMBL/GenBank/DDBJ whole genome shotgun (WGS) entry which is preliminary data.</text>
</comment>
<sequence length="482" mass="55501">MAKTSDHIKPCNIGQSEAHNQRTQEYLSHINRDKLYIRKDLIANNESWISPAIQDMTLQQYYDDIAKMVKEKTGRSMQTKEKKRIDKKTGKTKVINGSSPIKESVVVCDERTTLADIMRYCEECKRRWGITAIQIYLHKDEGHYEVKDGVETWKPNYHAHIIWDWMNHDTGKSCKLGREDMSAMQDIVAECLDMERGTSKLVTNSEHLERNDFILAKQQREMEKAQDEKAKAQQELAIIDKQKQEREAESANLDNTIKEKREQLDKEKGSYLLDKTAGLFGFGSQAEKDKRLKELEAAIPKIQEQLKASFKAQVDAATEKRIKPLTDENEALKSSNKALKNQLNLAQVYNETAESDKARLKREIDRKNQLLLGIGEMLYKTSELIRKAVDALISFAQRVFTSKYGINTYADNPRMDETEAIEKAIRHHSKGQDPHVVGEWLALTASKIGKLPEQEAERAERTAFQIAHHLDYDRQEGYGMKR</sequence>
<keyword evidence="1" id="KW-0175">Coiled coil</keyword>
<organism evidence="3 4">
    <name type="scientific">Bacteroides fragilis</name>
    <dbReference type="NCBI Taxonomy" id="817"/>
    <lineage>
        <taxon>Bacteria</taxon>
        <taxon>Pseudomonadati</taxon>
        <taxon>Bacteroidota</taxon>
        <taxon>Bacteroidia</taxon>
        <taxon>Bacteroidales</taxon>
        <taxon>Bacteroidaceae</taxon>
        <taxon>Bacteroides</taxon>
    </lineage>
</organism>
<accession>A0A9Q4IU30</accession>